<evidence type="ECO:0000256" key="3">
    <source>
        <dbReference type="ARBA" id="ARBA00022679"/>
    </source>
</evidence>
<keyword evidence="5" id="KW-0418">Kinase</keyword>
<evidence type="ECO:0000256" key="6">
    <source>
        <dbReference type="ARBA" id="ARBA00022840"/>
    </source>
</evidence>
<dbReference type="EMBL" id="FXUG01000005">
    <property type="protein sequence ID" value="SMP56370.1"/>
    <property type="molecule type" value="Genomic_DNA"/>
</dbReference>
<dbReference type="InterPro" id="IPR000719">
    <property type="entry name" value="Prot_kinase_dom"/>
</dbReference>
<keyword evidence="4" id="KW-0547">Nucleotide-binding</keyword>
<dbReference type="InterPro" id="IPR011009">
    <property type="entry name" value="Kinase-like_dom_sf"/>
</dbReference>
<evidence type="ECO:0000256" key="2">
    <source>
        <dbReference type="ARBA" id="ARBA00022527"/>
    </source>
</evidence>
<dbReference type="InterPro" id="IPR050660">
    <property type="entry name" value="NEK_Ser/Thr_kinase"/>
</dbReference>
<dbReference type="InterPro" id="IPR008271">
    <property type="entry name" value="Ser/Thr_kinase_AS"/>
</dbReference>
<dbReference type="PANTHER" id="PTHR43671:SF98">
    <property type="entry name" value="SERINE_THREONINE-PROTEIN KINASE NEK11"/>
    <property type="match status" value="1"/>
</dbReference>
<dbReference type="InterPro" id="IPR027417">
    <property type="entry name" value="P-loop_NTPase"/>
</dbReference>
<proteinExistence type="predicted"/>
<dbReference type="Gene3D" id="1.10.510.10">
    <property type="entry name" value="Transferase(Phosphotransferase) domain 1"/>
    <property type="match status" value="1"/>
</dbReference>
<evidence type="ECO:0000256" key="8">
    <source>
        <dbReference type="ARBA" id="ARBA00048679"/>
    </source>
</evidence>
<evidence type="ECO:0000256" key="9">
    <source>
        <dbReference type="SAM" id="MobiDB-lite"/>
    </source>
</evidence>
<dbReference type="CDD" id="cd14014">
    <property type="entry name" value="STKc_PknB_like"/>
    <property type="match status" value="1"/>
</dbReference>
<dbReference type="EC" id="2.7.11.1" evidence="1"/>
<comment type="catalytic activity">
    <reaction evidence="8">
        <text>L-seryl-[protein] + ATP = O-phospho-L-seryl-[protein] + ADP + H(+)</text>
        <dbReference type="Rhea" id="RHEA:17989"/>
        <dbReference type="Rhea" id="RHEA-COMP:9863"/>
        <dbReference type="Rhea" id="RHEA-COMP:11604"/>
        <dbReference type="ChEBI" id="CHEBI:15378"/>
        <dbReference type="ChEBI" id="CHEBI:29999"/>
        <dbReference type="ChEBI" id="CHEBI:30616"/>
        <dbReference type="ChEBI" id="CHEBI:83421"/>
        <dbReference type="ChEBI" id="CHEBI:456216"/>
        <dbReference type="EC" id="2.7.11.1"/>
    </reaction>
</comment>
<dbReference type="SMART" id="SM00220">
    <property type="entry name" value="S_TKc"/>
    <property type="match status" value="1"/>
</dbReference>
<dbReference type="Pfam" id="PF13191">
    <property type="entry name" value="AAA_16"/>
    <property type="match status" value="1"/>
</dbReference>
<dbReference type="Proteomes" id="UP001158067">
    <property type="component" value="Unassembled WGS sequence"/>
</dbReference>
<gene>
    <name evidence="11" type="ORF">SAMN06265222_105143</name>
</gene>
<keyword evidence="3" id="KW-0808">Transferase</keyword>
<evidence type="ECO:0000259" key="10">
    <source>
        <dbReference type="PROSITE" id="PS50011"/>
    </source>
</evidence>
<feature type="region of interest" description="Disordered" evidence="9">
    <location>
        <begin position="752"/>
        <end position="778"/>
    </location>
</feature>
<dbReference type="Pfam" id="PF00069">
    <property type="entry name" value="Pkinase"/>
    <property type="match status" value="1"/>
</dbReference>
<sequence>MAQWEDYSGDEWLRPSSARETRLKVDEGQGTRGVVKRPRLEKPRWGSGDTVAGFELIEPIGCGSHGWVYSAHEIATGRRMAIKIFPTVDQKEAVRAKTGFRRMSKLRHRGLVRLHRIHQEENWLAFSMEEIVGCNLVIALRKWRSLPLEEACERLLEMIRQVGGALAWMHAHQLVHRDIKPTNLMMTRDGKRFVIVDCDLTGKFEDESNPENIRTYLIWTPMYVAPEVLFRQSYCPASDIFSLGMVALEAMRMFSANAVPKNGETFSIPDPQIPQKVDSNEVTGEEIKRDEKSLVTDREHIVGAMTGLNEAIPELLRDTVNEMLSPDVSDRPTAMSLSRLGQSLTSRRPMIGVSTDTSARAIRITKASRKDELSEIQRWCHLVLGGQVQRLHIEGASGIGKSTLLELAIAELRKQSWANVYTARCQRFEQSPLQAFGQLADEIVMDFRRGQMGRLRVDSVSESILQRSLPGFNEVLEVDWSEPPVVTSPTRPGGRDAAMKVCNQLRRIGPLFFIIDDVQWADHDTVHVLDHLQSTVDHRIGPPQFQGMGLITISRTDGDQQQQDAHTKIKLGPLSPEVTTEAIRSEAEFQRVNLSENQVASLSDQIEGLPYRLDVYLSELSPSGLLRGQPDELLPRTPTIEEVWQFRSDLLGDDERRLLEYLVIAGRQLTFDELRLIDQHDNPALLETQLDELSEKRLIVRDGADGQYLRIWHDQLGRQLLHQIPENERIKIHRHWAEALSSEATEQSVIASLPNDGAPPKVPDSPRNHSPRNHSPRETFRAAGRIAEHFEKAGQKEAFVHWARLAAGEAQNLYANIETARWYRAVAENTTGDEKSEALRMTAEMLERGGRLSDAAQVYQELLVRQSGQAKLEMELARVHCLIRSGRFAEVVEQLKPLLRRLELPSKKPVWLTKLSIVRRVLTQKVMRQAQRFQSVKPRERTPLESNQISACLRLIRPLSYIDNWLSTELCVFSGDLINQVGTDGEQTESNVGECVFNAYQAGRSQQQSFAILKNMREELSEVVAPARHGDVYAGSAWVHGMAGLFSEVPQYIRMARETYSASEIYHGFEVAHASLIEAIVYFQLGDFPSLASMVDDMQAESATTNDRFILAMGTLGHASAGFLGRDDVAGLQNLHKILEEHLGELDIEAFAMITPTKNLMLAIYQNRISELATSVLRIKIECTQTVWYRRVQIMRVMIDELLALSMLPLLANPPRGWLRRFKHRIRILRAQKIDYAVTKADLMEGLALARYPGTFASNPQTARLRAIKLLNQARDAAQSQGLIPAAMVAADELDRLNGIEEPSRLITMLTEQGIRDPAAYARLYGG</sequence>
<evidence type="ECO:0000256" key="5">
    <source>
        <dbReference type="ARBA" id="ARBA00022777"/>
    </source>
</evidence>
<evidence type="ECO:0000313" key="11">
    <source>
        <dbReference type="EMBL" id="SMP56370.1"/>
    </source>
</evidence>
<dbReference type="Gene3D" id="3.40.50.300">
    <property type="entry name" value="P-loop containing nucleotide triphosphate hydrolases"/>
    <property type="match status" value="1"/>
</dbReference>
<comment type="catalytic activity">
    <reaction evidence="7">
        <text>L-threonyl-[protein] + ATP = O-phospho-L-threonyl-[protein] + ADP + H(+)</text>
        <dbReference type="Rhea" id="RHEA:46608"/>
        <dbReference type="Rhea" id="RHEA-COMP:11060"/>
        <dbReference type="Rhea" id="RHEA-COMP:11605"/>
        <dbReference type="ChEBI" id="CHEBI:15378"/>
        <dbReference type="ChEBI" id="CHEBI:30013"/>
        <dbReference type="ChEBI" id="CHEBI:30616"/>
        <dbReference type="ChEBI" id="CHEBI:61977"/>
        <dbReference type="ChEBI" id="CHEBI:456216"/>
        <dbReference type="EC" id="2.7.11.1"/>
    </reaction>
</comment>
<dbReference type="InterPro" id="IPR041664">
    <property type="entry name" value="AAA_16"/>
</dbReference>
<reference evidence="11 12" key="1">
    <citation type="submission" date="2017-05" db="EMBL/GenBank/DDBJ databases">
        <authorList>
            <person name="Varghese N."/>
            <person name="Submissions S."/>
        </authorList>
    </citation>
    <scope>NUCLEOTIDE SEQUENCE [LARGE SCALE GENOMIC DNA]</scope>
    <source>
        <strain evidence="11 12">DSM 25457</strain>
    </source>
</reference>
<comment type="caution">
    <text evidence="11">The sequence shown here is derived from an EMBL/GenBank/DDBJ whole genome shotgun (WGS) entry which is preliminary data.</text>
</comment>
<accession>A0ABY1Q1N8</accession>
<organism evidence="11 12">
    <name type="scientific">Neorhodopirellula lusitana</name>
    <dbReference type="NCBI Taxonomy" id="445327"/>
    <lineage>
        <taxon>Bacteria</taxon>
        <taxon>Pseudomonadati</taxon>
        <taxon>Planctomycetota</taxon>
        <taxon>Planctomycetia</taxon>
        <taxon>Pirellulales</taxon>
        <taxon>Pirellulaceae</taxon>
        <taxon>Neorhodopirellula</taxon>
    </lineage>
</organism>
<dbReference type="SUPFAM" id="SSF56112">
    <property type="entry name" value="Protein kinase-like (PK-like)"/>
    <property type="match status" value="1"/>
</dbReference>
<protein>
    <recommendedName>
        <fullName evidence="1">non-specific serine/threonine protein kinase</fullName>
        <ecNumber evidence="1">2.7.11.1</ecNumber>
    </recommendedName>
</protein>
<evidence type="ECO:0000313" key="12">
    <source>
        <dbReference type="Proteomes" id="UP001158067"/>
    </source>
</evidence>
<evidence type="ECO:0000256" key="7">
    <source>
        <dbReference type="ARBA" id="ARBA00047899"/>
    </source>
</evidence>
<name>A0ABY1Q1N8_9BACT</name>
<evidence type="ECO:0000256" key="4">
    <source>
        <dbReference type="ARBA" id="ARBA00022741"/>
    </source>
</evidence>
<keyword evidence="6" id="KW-0067">ATP-binding</keyword>
<keyword evidence="2" id="KW-0723">Serine/threonine-protein kinase</keyword>
<dbReference type="PROSITE" id="PS50011">
    <property type="entry name" value="PROTEIN_KINASE_DOM"/>
    <property type="match status" value="1"/>
</dbReference>
<dbReference type="Gene3D" id="3.30.200.20">
    <property type="entry name" value="Phosphorylase Kinase, domain 1"/>
    <property type="match status" value="1"/>
</dbReference>
<feature type="domain" description="Protein kinase" evidence="10">
    <location>
        <begin position="54"/>
        <end position="351"/>
    </location>
</feature>
<evidence type="ECO:0000256" key="1">
    <source>
        <dbReference type="ARBA" id="ARBA00012513"/>
    </source>
</evidence>
<dbReference type="PANTHER" id="PTHR43671">
    <property type="entry name" value="SERINE/THREONINE-PROTEIN KINASE NEK"/>
    <property type="match status" value="1"/>
</dbReference>
<keyword evidence="12" id="KW-1185">Reference proteome</keyword>
<dbReference type="RefSeq" id="WP_283432610.1">
    <property type="nucleotide sequence ID" value="NZ_FXUG01000005.1"/>
</dbReference>
<dbReference type="SUPFAM" id="SSF52540">
    <property type="entry name" value="P-loop containing nucleoside triphosphate hydrolases"/>
    <property type="match status" value="1"/>
</dbReference>
<dbReference type="PROSITE" id="PS00108">
    <property type="entry name" value="PROTEIN_KINASE_ST"/>
    <property type="match status" value="1"/>
</dbReference>